<protein>
    <submittedName>
        <fullName evidence="2">Thioredoxin domain-containing protein</fullName>
    </submittedName>
</protein>
<sequence length="105" mass="11679">MLIACLCARWCHVCNDYRANFEAVAAAWPQHAFRWIDIEDEAELVGSVDVENFPTLLIRGDAGEVRFFGTGTPSQAELQRLVRAAAEHRLSPGDEPVVQLAARLE</sequence>
<dbReference type="InterPro" id="IPR013766">
    <property type="entry name" value="Thioredoxin_domain"/>
</dbReference>
<dbReference type="SUPFAM" id="SSF52833">
    <property type="entry name" value="Thioredoxin-like"/>
    <property type="match status" value="1"/>
</dbReference>
<dbReference type="RefSeq" id="WP_251781316.1">
    <property type="nucleotide sequence ID" value="NZ_JAMKFE010000023.1"/>
</dbReference>
<keyword evidence="3" id="KW-1185">Reference proteome</keyword>
<dbReference type="EMBL" id="JAMKFE010000023">
    <property type="protein sequence ID" value="MCM5682771.1"/>
    <property type="molecule type" value="Genomic_DNA"/>
</dbReference>
<gene>
    <name evidence="2" type="ORF">M8A51_24840</name>
</gene>
<evidence type="ECO:0000259" key="1">
    <source>
        <dbReference type="PROSITE" id="PS51352"/>
    </source>
</evidence>
<comment type="caution">
    <text evidence="2">The sequence shown here is derived from an EMBL/GenBank/DDBJ whole genome shotgun (WGS) entry which is preliminary data.</text>
</comment>
<name>A0ABT0YX63_9BURK</name>
<feature type="domain" description="Thioredoxin" evidence="1">
    <location>
        <begin position="1"/>
        <end position="87"/>
    </location>
</feature>
<proteinExistence type="predicted"/>
<dbReference type="InterPro" id="IPR036249">
    <property type="entry name" value="Thioredoxin-like_sf"/>
</dbReference>
<dbReference type="Gene3D" id="3.40.30.10">
    <property type="entry name" value="Glutaredoxin"/>
    <property type="match status" value="1"/>
</dbReference>
<dbReference type="Pfam" id="PF00085">
    <property type="entry name" value="Thioredoxin"/>
    <property type="match status" value="1"/>
</dbReference>
<evidence type="ECO:0000313" key="2">
    <source>
        <dbReference type="EMBL" id="MCM5682771.1"/>
    </source>
</evidence>
<dbReference type="Proteomes" id="UP001165541">
    <property type="component" value="Unassembled WGS sequence"/>
</dbReference>
<reference evidence="2" key="1">
    <citation type="submission" date="2022-05" db="EMBL/GenBank/DDBJ databases">
        <title>Schlegelella sp. nov., isolated from mangrove soil.</title>
        <authorList>
            <person name="Liu Y."/>
            <person name="Ge X."/>
            <person name="Liu W."/>
        </authorList>
    </citation>
    <scope>NUCLEOTIDE SEQUENCE</scope>
    <source>
        <strain evidence="2">S2-27</strain>
    </source>
</reference>
<dbReference type="PROSITE" id="PS51352">
    <property type="entry name" value="THIOREDOXIN_2"/>
    <property type="match status" value="1"/>
</dbReference>
<organism evidence="2 3">
    <name type="scientific">Caldimonas mangrovi</name>
    <dbReference type="NCBI Taxonomy" id="2944811"/>
    <lineage>
        <taxon>Bacteria</taxon>
        <taxon>Pseudomonadati</taxon>
        <taxon>Pseudomonadota</taxon>
        <taxon>Betaproteobacteria</taxon>
        <taxon>Burkholderiales</taxon>
        <taxon>Sphaerotilaceae</taxon>
        <taxon>Caldimonas</taxon>
    </lineage>
</organism>
<evidence type="ECO:0000313" key="3">
    <source>
        <dbReference type="Proteomes" id="UP001165541"/>
    </source>
</evidence>
<accession>A0ABT0YX63</accession>